<dbReference type="Proteomes" id="UP000215914">
    <property type="component" value="Unassembled WGS sequence"/>
</dbReference>
<name>A0A9K3NZ77_HELAN</name>
<feature type="region of interest" description="Disordered" evidence="2">
    <location>
        <begin position="258"/>
        <end position="281"/>
    </location>
</feature>
<organism evidence="3 4">
    <name type="scientific">Helianthus annuus</name>
    <name type="common">Common sunflower</name>
    <dbReference type="NCBI Taxonomy" id="4232"/>
    <lineage>
        <taxon>Eukaryota</taxon>
        <taxon>Viridiplantae</taxon>
        <taxon>Streptophyta</taxon>
        <taxon>Embryophyta</taxon>
        <taxon>Tracheophyta</taxon>
        <taxon>Spermatophyta</taxon>
        <taxon>Magnoliopsida</taxon>
        <taxon>eudicotyledons</taxon>
        <taxon>Gunneridae</taxon>
        <taxon>Pentapetalae</taxon>
        <taxon>asterids</taxon>
        <taxon>campanulids</taxon>
        <taxon>Asterales</taxon>
        <taxon>Asteraceae</taxon>
        <taxon>Asteroideae</taxon>
        <taxon>Heliantheae alliance</taxon>
        <taxon>Heliantheae</taxon>
        <taxon>Helianthus</taxon>
    </lineage>
</organism>
<proteinExistence type="predicted"/>
<dbReference type="EMBL" id="MNCJ02000317">
    <property type="protein sequence ID" value="KAF5818089.1"/>
    <property type="molecule type" value="Genomic_DNA"/>
</dbReference>
<feature type="coiled-coil region" evidence="1">
    <location>
        <begin position="640"/>
        <end position="678"/>
    </location>
</feature>
<feature type="coiled-coil region" evidence="1">
    <location>
        <begin position="524"/>
        <end position="572"/>
    </location>
</feature>
<dbReference type="PANTHER" id="PTHR31099">
    <property type="entry name" value="OS06G0165300 PROTEIN"/>
    <property type="match status" value="1"/>
</dbReference>
<gene>
    <name evidence="3" type="ORF">HanXRQr2_Chr02g0060761</name>
</gene>
<feature type="region of interest" description="Disordered" evidence="2">
    <location>
        <begin position="303"/>
        <end position="366"/>
    </location>
</feature>
<reference evidence="3" key="1">
    <citation type="journal article" date="2017" name="Nature">
        <title>The sunflower genome provides insights into oil metabolism, flowering and Asterid evolution.</title>
        <authorList>
            <person name="Badouin H."/>
            <person name="Gouzy J."/>
            <person name="Grassa C.J."/>
            <person name="Murat F."/>
            <person name="Staton S.E."/>
            <person name="Cottret L."/>
            <person name="Lelandais-Briere C."/>
            <person name="Owens G.L."/>
            <person name="Carrere S."/>
            <person name="Mayjonade B."/>
            <person name="Legrand L."/>
            <person name="Gill N."/>
            <person name="Kane N.C."/>
            <person name="Bowers J.E."/>
            <person name="Hubner S."/>
            <person name="Bellec A."/>
            <person name="Berard A."/>
            <person name="Berges H."/>
            <person name="Blanchet N."/>
            <person name="Boniface M.C."/>
            <person name="Brunel D."/>
            <person name="Catrice O."/>
            <person name="Chaidir N."/>
            <person name="Claudel C."/>
            <person name="Donnadieu C."/>
            <person name="Faraut T."/>
            <person name="Fievet G."/>
            <person name="Helmstetter N."/>
            <person name="King M."/>
            <person name="Knapp S.J."/>
            <person name="Lai Z."/>
            <person name="Le Paslier M.C."/>
            <person name="Lippi Y."/>
            <person name="Lorenzon L."/>
            <person name="Mandel J.R."/>
            <person name="Marage G."/>
            <person name="Marchand G."/>
            <person name="Marquand E."/>
            <person name="Bret-Mestries E."/>
            <person name="Morien E."/>
            <person name="Nambeesan S."/>
            <person name="Nguyen T."/>
            <person name="Pegot-Espagnet P."/>
            <person name="Pouilly N."/>
            <person name="Raftis F."/>
            <person name="Sallet E."/>
            <person name="Schiex T."/>
            <person name="Thomas J."/>
            <person name="Vandecasteele C."/>
            <person name="Vares D."/>
            <person name="Vear F."/>
            <person name="Vautrin S."/>
            <person name="Crespi M."/>
            <person name="Mangin B."/>
            <person name="Burke J.M."/>
            <person name="Salse J."/>
            <person name="Munos S."/>
            <person name="Vincourt P."/>
            <person name="Rieseberg L.H."/>
            <person name="Langlade N.B."/>
        </authorList>
    </citation>
    <scope>NUCLEOTIDE SEQUENCE</scope>
    <source>
        <tissue evidence="3">Leaves</tissue>
    </source>
</reference>
<dbReference type="PANTHER" id="PTHR31099:SF41">
    <property type="entry name" value="TRANSPOSASE (PUTATIVE), GYPSY TYPE-RELATED"/>
    <property type="match status" value="1"/>
</dbReference>
<sequence>MAPGKDNMSESVSVLTQRQLDKFVRDYRIPTDLHPVLPSKDEPIYPVRQGKFPLYTRVWFCNSLGFTSVSSHFEISCRAQDRRPDLDVFRYFYEFITAGDWYTFAHRKGIPLPSSDERSSLKNWKDNFFWLDDRCLPEDMRWRFKDQSMSFDLGEDFVFDQELARALIEHKSPIRPLHEHFLLLGRLCFSWSQGDRVWPVIRRKRDRAIMSLRDALKVPNFDIFYFDLEDQGDDEVPLMKQVAASAQEVQPLIPQNAPEQVATEATSSVPTPTKDVAGSFGSQVGKKSILDDVDSDPEVRSLDEALQYRPSSDSLKSKGITHEVAPQALTRKRKTEPVQIRPSDPLPLPRSKKVKKGSSHSSSDVMVELDEHLTGGKFSREEAALARSKPTPVFSGGFLPVNEVESMEVENPEVTSKGVGKLPSEHKVVTFSGTTLGSFLGPDSFVGEEEDQVSSLPPSWFGPELMSFFRYADVFSDDMEIDPATAEEKFVPDWDIRNKDFVMDELVAQSNVFVTELYRRWVEAESVRENLEKETRSLKRKIQKTPEAEKKIAQLTLDLQTHQEKVKSLTIQNQSSQAAAASAAEERDQMNTVLKNFSESMRKKDEEHKSVLAKMEESFNNACLAYANMMAERDVLKTGEADLKAQIEEMKCNHEAEVEEIKKENSALKASVDDLHATKIWLLSEGAQLLAKNIHKGREMTAAMAAVNNAMSAVGVNSGLHNGYLHAIKLKTPYAEVPLLNRNAAEELNMVVACFDSLVFPVVEDLPKLVNEPLFKIKEALTFASSGSSEE</sequence>
<comment type="caution">
    <text evidence="3">The sequence shown here is derived from an EMBL/GenBank/DDBJ whole genome shotgun (WGS) entry which is preliminary data.</text>
</comment>
<evidence type="ECO:0000313" key="4">
    <source>
        <dbReference type="Proteomes" id="UP000215914"/>
    </source>
</evidence>
<evidence type="ECO:0000256" key="2">
    <source>
        <dbReference type="SAM" id="MobiDB-lite"/>
    </source>
</evidence>
<dbReference type="Gramene" id="mRNA:HanXRQr2_Chr02g0060761">
    <property type="protein sequence ID" value="mRNA:HanXRQr2_Chr02g0060761"/>
    <property type="gene ID" value="HanXRQr2_Chr02g0060761"/>
</dbReference>
<reference evidence="3" key="2">
    <citation type="submission" date="2020-06" db="EMBL/GenBank/DDBJ databases">
        <title>Helianthus annuus Genome sequencing and assembly Release 2.</title>
        <authorList>
            <person name="Gouzy J."/>
            <person name="Langlade N."/>
            <person name="Munos S."/>
        </authorList>
    </citation>
    <scope>NUCLEOTIDE SEQUENCE</scope>
    <source>
        <tissue evidence="3">Leaves</tissue>
    </source>
</reference>
<evidence type="ECO:0000313" key="3">
    <source>
        <dbReference type="EMBL" id="KAF5818089.1"/>
    </source>
</evidence>
<dbReference type="AlphaFoldDB" id="A0A9K3NZ77"/>
<protein>
    <recommendedName>
        <fullName evidence="5">Transposase (Putative), gypsy type</fullName>
    </recommendedName>
</protein>
<keyword evidence="4" id="KW-1185">Reference proteome</keyword>
<evidence type="ECO:0000256" key="1">
    <source>
        <dbReference type="SAM" id="Coils"/>
    </source>
</evidence>
<accession>A0A9K3NZ77</accession>
<evidence type="ECO:0008006" key="5">
    <source>
        <dbReference type="Google" id="ProtNLM"/>
    </source>
</evidence>
<keyword evidence="1" id="KW-0175">Coiled coil</keyword>